<organism evidence="12 13">
    <name type="scientific">Neolewinella maritima</name>
    <dbReference type="NCBI Taxonomy" id="1383882"/>
    <lineage>
        <taxon>Bacteria</taxon>
        <taxon>Pseudomonadati</taxon>
        <taxon>Bacteroidota</taxon>
        <taxon>Saprospiria</taxon>
        <taxon>Saprospirales</taxon>
        <taxon>Lewinellaceae</taxon>
        <taxon>Neolewinella</taxon>
    </lineage>
</organism>
<comment type="pathway">
    <text evidence="2 8">Carbohydrate degradation; glycolysis; pyruvate from D-glyceraldehyde 3-phosphate: step 3/5.</text>
</comment>
<evidence type="ECO:0000256" key="9">
    <source>
        <dbReference type="NCBIfam" id="TIGR01307"/>
    </source>
</evidence>
<feature type="binding site" evidence="8">
    <location>
        <begin position="153"/>
        <end position="154"/>
    </location>
    <ligand>
        <name>substrate</name>
    </ligand>
</feature>
<feature type="binding site" evidence="8">
    <location>
        <position position="402"/>
    </location>
    <ligand>
        <name>Mn(2+)</name>
        <dbReference type="ChEBI" id="CHEBI:29035"/>
        <label>1</label>
    </ligand>
</feature>
<dbReference type="Pfam" id="PF06415">
    <property type="entry name" value="iPGM_N"/>
    <property type="match status" value="1"/>
</dbReference>
<keyword evidence="6 8" id="KW-0464">Manganese</keyword>
<keyword evidence="7 8" id="KW-0413">Isomerase</keyword>
<dbReference type="Gene3D" id="3.40.720.10">
    <property type="entry name" value="Alkaline Phosphatase, subunit A"/>
    <property type="match status" value="1"/>
</dbReference>
<evidence type="ECO:0000313" key="13">
    <source>
        <dbReference type="Proteomes" id="UP000837803"/>
    </source>
</evidence>
<comment type="subunit">
    <text evidence="8">Monomer.</text>
</comment>
<comment type="similarity">
    <text evidence="3 8">Belongs to the BPG-independent phosphoglycerate mutase family.</text>
</comment>
<name>A0ABN8FBC4_9BACT</name>
<comment type="cofactor">
    <cofactor evidence="8">
        <name>Mn(2+)</name>
        <dbReference type="ChEBI" id="CHEBI:29035"/>
    </cofactor>
    <text evidence="8">Binds 2 manganese ions per subunit.</text>
</comment>
<evidence type="ECO:0000256" key="5">
    <source>
        <dbReference type="ARBA" id="ARBA00023152"/>
    </source>
</evidence>
<dbReference type="GO" id="GO:0004619">
    <property type="term" value="F:phosphoglycerate mutase activity"/>
    <property type="evidence" value="ECO:0007669"/>
    <property type="project" value="UniProtKB-EC"/>
</dbReference>
<dbReference type="PANTHER" id="PTHR31637:SF0">
    <property type="entry name" value="2,3-BISPHOSPHOGLYCERATE-INDEPENDENT PHOSPHOGLYCERATE MUTASE"/>
    <property type="match status" value="1"/>
</dbReference>
<keyword evidence="5 8" id="KW-0324">Glycolysis</keyword>
<dbReference type="RefSeq" id="WP_238751617.1">
    <property type="nucleotide sequence ID" value="NZ_CAKLPZ010000003.1"/>
</dbReference>
<keyword evidence="4 8" id="KW-0479">Metal-binding</keyword>
<feature type="binding site" evidence="8">
    <location>
        <position position="444"/>
    </location>
    <ligand>
        <name>Mn(2+)</name>
        <dbReference type="ChEBI" id="CHEBI:29035"/>
        <label>2</label>
    </ligand>
</feature>
<dbReference type="EMBL" id="CAKLPZ010000003">
    <property type="protein sequence ID" value="CAH1001768.1"/>
    <property type="molecule type" value="Genomic_DNA"/>
</dbReference>
<evidence type="ECO:0000313" key="12">
    <source>
        <dbReference type="EMBL" id="CAH1001768.1"/>
    </source>
</evidence>
<dbReference type="EC" id="5.4.2.12" evidence="8 9"/>
<evidence type="ECO:0000256" key="3">
    <source>
        <dbReference type="ARBA" id="ARBA00008819"/>
    </source>
</evidence>
<evidence type="ECO:0000256" key="7">
    <source>
        <dbReference type="ARBA" id="ARBA00023235"/>
    </source>
</evidence>
<accession>A0ABN8FBC4</accession>
<dbReference type="InterPro" id="IPR017850">
    <property type="entry name" value="Alkaline_phosphatase_core_sf"/>
</dbReference>
<proteinExistence type="inferred from homology"/>
<feature type="domain" description="BPG-independent PGAM N-terminal" evidence="11">
    <location>
        <begin position="82"/>
        <end position="297"/>
    </location>
</feature>
<dbReference type="InterPro" id="IPR006124">
    <property type="entry name" value="Metalloenzyme"/>
</dbReference>
<dbReference type="Proteomes" id="UP000837803">
    <property type="component" value="Unassembled WGS sequence"/>
</dbReference>
<gene>
    <name evidence="8 12" type="primary">gpmI</name>
    <name evidence="12" type="ORF">LEM8419_02674</name>
</gene>
<comment type="caution">
    <text evidence="12">The sequence shown here is derived from an EMBL/GenBank/DDBJ whole genome shotgun (WGS) entry which is preliminary data.</text>
</comment>
<feature type="binding site" evidence="8">
    <location>
        <position position="123"/>
    </location>
    <ligand>
        <name>substrate</name>
    </ligand>
</feature>
<comment type="function">
    <text evidence="8">Catalyzes the interconversion of 2-phosphoglycerate and 3-phosphoglycerate.</text>
</comment>
<feature type="binding site" evidence="8">
    <location>
        <position position="461"/>
    </location>
    <ligand>
        <name>Mn(2+)</name>
        <dbReference type="ChEBI" id="CHEBI:29035"/>
        <label>1</label>
    </ligand>
</feature>
<dbReference type="NCBIfam" id="TIGR01307">
    <property type="entry name" value="pgm_bpd_ind"/>
    <property type="match status" value="1"/>
</dbReference>
<dbReference type="InterPro" id="IPR011258">
    <property type="entry name" value="BPG-indep_PGM_N"/>
</dbReference>
<reference evidence="12" key="1">
    <citation type="submission" date="2021-12" db="EMBL/GenBank/DDBJ databases">
        <authorList>
            <person name="Rodrigo-Torres L."/>
            <person name="Arahal R. D."/>
            <person name="Lucena T."/>
        </authorList>
    </citation>
    <scope>NUCLEOTIDE SEQUENCE</scope>
    <source>
        <strain evidence="12">CECT 8419</strain>
    </source>
</reference>
<feature type="active site" description="Phosphoserine intermediate" evidence="8">
    <location>
        <position position="62"/>
    </location>
</feature>
<dbReference type="PIRSF" id="PIRSF001492">
    <property type="entry name" value="IPGAM"/>
    <property type="match status" value="1"/>
</dbReference>
<evidence type="ECO:0000256" key="6">
    <source>
        <dbReference type="ARBA" id="ARBA00023211"/>
    </source>
</evidence>
<dbReference type="CDD" id="cd16010">
    <property type="entry name" value="iPGM"/>
    <property type="match status" value="1"/>
</dbReference>
<sequence>MDAAKTLLVILDGWGLGTRPEADALALAHTPTFDRIYRDNPHATLVTYGEEVGLPDGQMGNSEVGHLNIGAGRVVYQSFARINKAIREGELQQLEKLQAALHYAREHDKAFHLMGLVSDGGVHSHINHLLRLTDIATAAGNEKVYIHAFTDGRDVAPTSGKGYLATLLDHIADQPTKLATVTGRFYGMDRDTRWERIAEAYHAMVNGRGERSRDVLTTVQSHYDAGTTDEFLHPIILTDEQDQPVAKIQPGDVALCFNFRTDRPRQITRALTQEDFPEQGMHKLPGLRYICLTQYDEKYRDVDVLFTPDDLTKTIGQVVSEAGKTQVRIAETEKYAHVTFFFSGGQEDTFPGERRILIDSPRDVETYDEKPEMSAYGVTAAIIEDIKTNAPDFICLNYANTDMVGHTGILSAAIRAAEVVDECLGRLLDTARQHGYHTLVIADHGNSDVMMNADGSVNTAHTTNPVPVVYVGPAEAEISLRTDGKLGDVAPTLLQLMGIAAPREMTGLSLLADATDR</sequence>
<evidence type="ECO:0000256" key="1">
    <source>
        <dbReference type="ARBA" id="ARBA00000370"/>
    </source>
</evidence>
<comment type="catalytic activity">
    <reaction evidence="1 8">
        <text>(2R)-2-phosphoglycerate = (2R)-3-phosphoglycerate</text>
        <dbReference type="Rhea" id="RHEA:15901"/>
        <dbReference type="ChEBI" id="CHEBI:58272"/>
        <dbReference type="ChEBI" id="CHEBI:58289"/>
        <dbReference type="EC" id="5.4.2.12"/>
    </reaction>
</comment>
<evidence type="ECO:0000256" key="4">
    <source>
        <dbReference type="ARBA" id="ARBA00022723"/>
    </source>
</evidence>
<dbReference type="InterPro" id="IPR005995">
    <property type="entry name" value="Pgm_bpd_ind"/>
</dbReference>
<dbReference type="SUPFAM" id="SSF53649">
    <property type="entry name" value="Alkaline phosphatase-like"/>
    <property type="match status" value="1"/>
</dbReference>
<evidence type="ECO:0000256" key="2">
    <source>
        <dbReference type="ARBA" id="ARBA00004798"/>
    </source>
</evidence>
<dbReference type="PANTHER" id="PTHR31637">
    <property type="entry name" value="2,3-BISPHOSPHOGLYCERATE-INDEPENDENT PHOSPHOGLYCERATE MUTASE"/>
    <property type="match status" value="1"/>
</dbReference>
<dbReference type="Pfam" id="PF01676">
    <property type="entry name" value="Metalloenzyme"/>
    <property type="match status" value="1"/>
</dbReference>
<feature type="binding site" evidence="8">
    <location>
        <position position="443"/>
    </location>
    <ligand>
        <name>Mn(2+)</name>
        <dbReference type="ChEBI" id="CHEBI:29035"/>
        <label>2</label>
    </ligand>
</feature>
<evidence type="ECO:0000259" key="10">
    <source>
        <dbReference type="Pfam" id="PF01676"/>
    </source>
</evidence>
<evidence type="ECO:0000259" key="11">
    <source>
        <dbReference type="Pfam" id="PF06415"/>
    </source>
</evidence>
<feature type="binding site" evidence="8">
    <location>
        <position position="184"/>
    </location>
    <ligand>
        <name>substrate</name>
    </ligand>
</feature>
<feature type="binding site" evidence="8">
    <location>
        <position position="190"/>
    </location>
    <ligand>
        <name>substrate</name>
    </ligand>
</feature>
<dbReference type="HAMAP" id="MF_01038">
    <property type="entry name" value="GpmI"/>
    <property type="match status" value="1"/>
</dbReference>
<feature type="binding site" evidence="8">
    <location>
        <position position="62"/>
    </location>
    <ligand>
        <name>Mn(2+)</name>
        <dbReference type="ChEBI" id="CHEBI:29035"/>
        <label>2</label>
    </ligand>
</feature>
<feature type="binding site" evidence="8">
    <location>
        <position position="334"/>
    </location>
    <ligand>
        <name>substrate</name>
    </ligand>
</feature>
<dbReference type="InterPro" id="IPR036646">
    <property type="entry name" value="PGAM_B_sf"/>
</dbReference>
<feature type="binding site" evidence="8">
    <location>
        <position position="12"/>
    </location>
    <ligand>
        <name>Mn(2+)</name>
        <dbReference type="ChEBI" id="CHEBI:29035"/>
        <label>2</label>
    </ligand>
</feature>
<feature type="domain" description="Metalloenzyme" evidence="10">
    <location>
        <begin position="5"/>
        <end position="499"/>
    </location>
</feature>
<evidence type="ECO:0000256" key="8">
    <source>
        <dbReference type="HAMAP-Rule" id="MF_01038"/>
    </source>
</evidence>
<keyword evidence="13" id="KW-1185">Reference proteome</keyword>
<dbReference type="SUPFAM" id="SSF64158">
    <property type="entry name" value="2,3-Bisphosphoglycerate-independent phosphoglycerate mutase, substrate-binding domain"/>
    <property type="match status" value="1"/>
</dbReference>
<feature type="binding site" evidence="8">
    <location>
        <begin position="260"/>
        <end position="263"/>
    </location>
    <ligand>
        <name>substrate</name>
    </ligand>
</feature>
<protein>
    <recommendedName>
        <fullName evidence="8 9">2,3-bisphosphoglycerate-independent phosphoglycerate mutase</fullName>
        <shortName evidence="8">BPG-independent PGAM</shortName>
        <shortName evidence="8">Phosphoglyceromutase</shortName>
        <shortName evidence="8">iPGM</shortName>
        <ecNumber evidence="8 9">5.4.2.12</ecNumber>
    </recommendedName>
</protein>
<feature type="binding site" evidence="8">
    <location>
        <position position="406"/>
    </location>
    <ligand>
        <name>Mn(2+)</name>
        <dbReference type="ChEBI" id="CHEBI:29035"/>
        <label>1</label>
    </ligand>
</feature>
<dbReference type="Gene3D" id="3.40.1450.10">
    <property type="entry name" value="BPG-independent phosphoglycerate mutase, domain B"/>
    <property type="match status" value="1"/>
</dbReference>